<dbReference type="Proteomes" id="UP001221757">
    <property type="component" value="Unassembled WGS sequence"/>
</dbReference>
<keyword evidence="2" id="KW-1185">Reference proteome</keyword>
<evidence type="ECO:0000313" key="1">
    <source>
        <dbReference type="EMBL" id="KAJ7633934.1"/>
    </source>
</evidence>
<reference evidence="1" key="1">
    <citation type="submission" date="2023-03" db="EMBL/GenBank/DDBJ databases">
        <title>Massive genome expansion in bonnet fungi (Mycena s.s.) driven by repeated elements and novel gene families across ecological guilds.</title>
        <authorList>
            <consortium name="Lawrence Berkeley National Laboratory"/>
            <person name="Harder C.B."/>
            <person name="Miyauchi S."/>
            <person name="Viragh M."/>
            <person name="Kuo A."/>
            <person name="Thoen E."/>
            <person name="Andreopoulos B."/>
            <person name="Lu D."/>
            <person name="Skrede I."/>
            <person name="Drula E."/>
            <person name="Henrissat B."/>
            <person name="Morin E."/>
            <person name="Kohler A."/>
            <person name="Barry K."/>
            <person name="LaButti K."/>
            <person name="Morin E."/>
            <person name="Salamov A."/>
            <person name="Lipzen A."/>
            <person name="Mereny Z."/>
            <person name="Hegedus B."/>
            <person name="Baldrian P."/>
            <person name="Stursova M."/>
            <person name="Weitz H."/>
            <person name="Taylor A."/>
            <person name="Grigoriev I.V."/>
            <person name="Nagy L.G."/>
            <person name="Martin F."/>
            <person name="Kauserud H."/>
        </authorList>
    </citation>
    <scope>NUCLEOTIDE SEQUENCE</scope>
    <source>
        <strain evidence="1">CBHHK067</strain>
    </source>
</reference>
<accession>A0AAD7BZG7</accession>
<proteinExistence type="predicted"/>
<gene>
    <name evidence="1" type="ORF">B0H17DRAFT_1217430</name>
</gene>
<protein>
    <submittedName>
        <fullName evidence="1">Uncharacterized protein</fullName>
    </submittedName>
</protein>
<evidence type="ECO:0000313" key="2">
    <source>
        <dbReference type="Proteomes" id="UP001221757"/>
    </source>
</evidence>
<sequence>MVETTAPENYPDLNTLCNEPRFVMMPLNNYIQDWQRGVLTGRDYWARADAFIAKRASGNIDRRSFFLPD</sequence>
<comment type="caution">
    <text evidence="1">The sequence shown here is derived from an EMBL/GenBank/DDBJ whole genome shotgun (WGS) entry which is preliminary data.</text>
</comment>
<organism evidence="1 2">
    <name type="scientific">Mycena rosella</name>
    <name type="common">Pink bonnet</name>
    <name type="synonym">Agaricus rosellus</name>
    <dbReference type="NCBI Taxonomy" id="1033263"/>
    <lineage>
        <taxon>Eukaryota</taxon>
        <taxon>Fungi</taxon>
        <taxon>Dikarya</taxon>
        <taxon>Basidiomycota</taxon>
        <taxon>Agaricomycotina</taxon>
        <taxon>Agaricomycetes</taxon>
        <taxon>Agaricomycetidae</taxon>
        <taxon>Agaricales</taxon>
        <taxon>Marasmiineae</taxon>
        <taxon>Mycenaceae</taxon>
        <taxon>Mycena</taxon>
    </lineage>
</organism>
<dbReference type="AlphaFoldDB" id="A0AAD7BZG7"/>
<dbReference type="EMBL" id="JARKIE010000483">
    <property type="protein sequence ID" value="KAJ7633934.1"/>
    <property type="molecule type" value="Genomic_DNA"/>
</dbReference>
<name>A0AAD7BZG7_MYCRO</name>